<dbReference type="SUPFAM" id="SSF53335">
    <property type="entry name" value="S-adenosyl-L-methionine-dependent methyltransferases"/>
    <property type="match status" value="1"/>
</dbReference>
<comment type="similarity">
    <text evidence="8">Belongs to the methyltransferase superfamily.</text>
</comment>
<dbReference type="PANTHER" id="PTHR13090">
    <property type="entry name" value="ARGININE-HYDROXYLASE NDUFAF5, MITOCHONDRIAL"/>
    <property type="match status" value="1"/>
</dbReference>
<evidence type="ECO:0000256" key="5">
    <source>
        <dbReference type="ARBA" id="ARBA00022679"/>
    </source>
</evidence>
<evidence type="ECO:0000256" key="7">
    <source>
        <dbReference type="ARBA" id="ARBA00022756"/>
    </source>
</evidence>
<protein>
    <recommendedName>
        <fullName evidence="3 8">Malonyl-[acyl-carrier protein] O-methyltransferase</fullName>
        <shortName evidence="8">Malonyl-ACP O-methyltransferase</shortName>
        <ecNumber evidence="3 8">2.1.1.197</ecNumber>
    </recommendedName>
    <alternativeName>
        <fullName evidence="8">Biotin synthesis protein BioC</fullName>
    </alternativeName>
</protein>
<reference evidence="10 11" key="1">
    <citation type="submission" date="2023-11" db="EMBL/GenBank/DDBJ databases">
        <authorList>
            <person name="Ouyang M.-Y."/>
        </authorList>
    </citation>
    <scope>NUCLEOTIDE SEQUENCE [LARGE SCALE GENOMIC DNA]</scope>
    <source>
        <strain evidence="10 11">OY6</strain>
    </source>
</reference>
<evidence type="ECO:0000256" key="3">
    <source>
        <dbReference type="ARBA" id="ARBA00012327"/>
    </source>
</evidence>
<dbReference type="EMBL" id="JAXARY010000018">
    <property type="protein sequence ID" value="MDX8129179.1"/>
    <property type="molecule type" value="Genomic_DNA"/>
</dbReference>
<dbReference type="NCBIfam" id="TIGR02072">
    <property type="entry name" value="BioC"/>
    <property type="match status" value="1"/>
</dbReference>
<evidence type="ECO:0000256" key="4">
    <source>
        <dbReference type="ARBA" id="ARBA00022603"/>
    </source>
</evidence>
<proteinExistence type="inferred from homology"/>
<keyword evidence="4 8" id="KW-0489">Methyltransferase</keyword>
<dbReference type="Gene3D" id="3.40.50.150">
    <property type="entry name" value="Vaccinia Virus protein VP39"/>
    <property type="match status" value="1"/>
</dbReference>
<keyword evidence="7 8" id="KW-0093">Biotin biosynthesis</keyword>
<dbReference type="InterPro" id="IPR011814">
    <property type="entry name" value="BioC"/>
</dbReference>
<evidence type="ECO:0000259" key="9">
    <source>
        <dbReference type="Pfam" id="PF08241"/>
    </source>
</evidence>
<dbReference type="GO" id="GO:0032259">
    <property type="term" value="P:methylation"/>
    <property type="evidence" value="ECO:0007669"/>
    <property type="project" value="UniProtKB-KW"/>
</dbReference>
<keyword evidence="5 8" id="KW-0808">Transferase</keyword>
<accession>A0ABU4UKG4</accession>
<feature type="domain" description="Methyltransferase type 11" evidence="9">
    <location>
        <begin position="50"/>
        <end position="145"/>
    </location>
</feature>
<organism evidence="10 11">
    <name type="scientific">Methylomonas defluvii</name>
    <dbReference type="NCBI Taxonomy" id="3045149"/>
    <lineage>
        <taxon>Bacteria</taxon>
        <taxon>Pseudomonadati</taxon>
        <taxon>Pseudomonadota</taxon>
        <taxon>Gammaproteobacteria</taxon>
        <taxon>Methylococcales</taxon>
        <taxon>Methylococcaceae</taxon>
        <taxon>Methylomonas</taxon>
    </lineage>
</organism>
<evidence type="ECO:0000256" key="6">
    <source>
        <dbReference type="ARBA" id="ARBA00022691"/>
    </source>
</evidence>
<evidence type="ECO:0000313" key="10">
    <source>
        <dbReference type="EMBL" id="MDX8129179.1"/>
    </source>
</evidence>
<comment type="caution">
    <text evidence="10">The sequence shown here is derived from an EMBL/GenBank/DDBJ whole genome shotgun (WGS) entry which is preliminary data.</text>
</comment>
<name>A0ABU4UKG4_9GAMM</name>
<evidence type="ECO:0000256" key="2">
    <source>
        <dbReference type="ARBA" id="ARBA00004746"/>
    </source>
</evidence>
<keyword evidence="11" id="KW-1185">Reference proteome</keyword>
<dbReference type="Proteomes" id="UP001284537">
    <property type="component" value="Unassembled WGS sequence"/>
</dbReference>
<dbReference type="PANTHER" id="PTHR13090:SF1">
    <property type="entry name" value="ARGININE-HYDROXYLASE NDUFAF5, MITOCHONDRIAL"/>
    <property type="match status" value="1"/>
</dbReference>
<dbReference type="InterPro" id="IPR050602">
    <property type="entry name" value="Malonyl-ACP_OMT"/>
</dbReference>
<evidence type="ECO:0000256" key="8">
    <source>
        <dbReference type="HAMAP-Rule" id="MF_00835"/>
    </source>
</evidence>
<dbReference type="Pfam" id="PF08241">
    <property type="entry name" value="Methyltransf_11"/>
    <property type="match status" value="1"/>
</dbReference>
<comment type="function">
    <text evidence="8">Converts the free carboxyl group of a malonyl-thioester to its methyl ester by transfer of a methyl group from S-adenosyl-L-methionine (SAM). It allows to synthesize pimeloyl-ACP via the fatty acid synthetic pathway.</text>
</comment>
<dbReference type="RefSeq" id="WP_319962451.1">
    <property type="nucleotide sequence ID" value="NZ_JAXARY010000018.1"/>
</dbReference>
<keyword evidence="6 8" id="KW-0949">S-adenosyl-L-methionine</keyword>
<gene>
    <name evidence="8 10" type="primary">bioC</name>
    <name evidence="10" type="ORF">QLH52_17910</name>
</gene>
<evidence type="ECO:0000256" key="1">
    <source>
        <dbReference type="ARBA" id="ARBA00000852"/>
    </source>
</evidence>
<comment type="catalytic activity">
    <reaction evidence="1 8">
        <text>malonyl-[ACP] + S-adenosyl-L-methionine = malonyl-[ACP] methyl ester + S-adenosyl-L-homocysteine</text>
        <dbReference type="Rhea" id="RHEA:17105"/>
        <dbReference type="Rhea" id="RHEA-COMP:9623"/>
        <dbReference type="Rhea" id="RHEA-COMP:9954"/>
        <dbReference type="ChEBI" id="CHEBI:57856"/>
        <dbReference type="ChEBI" id="CHEBI:59789"/>
        <dbReference type="ChEBI" id="CHEBI:78449"/>
        <dbReference type="ChEBI" id="CHEBI:78845"/>
        <dbReference type="EC" id="2.1.1.197"/>
    </reaction>
</comment>
<sequence length="262" mass="28869">MSFAVLDKAKIRHSFAAAAGSYDSAAMLQRQVGLALLQKYPLQSATGWVLDIGCGTGFLTRCLPLDGLNQSCLALDIALPMLQASRRNNGAVSVEYVCADAEKLPFADNSLQQVYSNLAVQWCQDLPAVFADVRRLLHQDGQLVFSTFGPETLKELKAAWTGVDDFVHVNDFYSGGQIGGFLRAADFGRVDVDTVIYRLSYPTVLALMHELKDLGAHNVSDARNRRPTTRSQLQRMIRRYENSMVGGEVVASYEIIFVRASL</sequence>
<dbReference type="EC" id="2.1.1.197" evidence="3 8"/>
<evidence type="ECO:0000313" key="11">
    <source>
        <dbReference type="Proteomes" id="UP001284537"/>
    </source>
</evidence>
<dbReference type="InterPro" id="IPR029063">
    <property type="entry name" value="SAM-dependent_MTases_sf"/>
</dbReference>
<dbReference type="CDD" id="cd02440">
    <property type="entry name" value="AdoMet_MTases"/>
    <property type="match status" value="1"/>
</dbReference>
<dbReference type="HAMAP" id="MF_00835">
    <property type="entry name" value="BioC"/>
    <property type="match status" value="1"/>
</dbReference>
<dbReference type="InterPro" id="IPR013216">
    <property type="entry name" value="Methyltransf_11"/>
</dbReference>
<dbReference type="GO" id="GO:0102130">
    <property type="term" value="F:malonyl-CoA methyltransferase activity"/>
    <property type="evidence" value="ECO:0007669"/>
    <property type="project" value="UniProtKB-EC"/>
</dbReference>
<comment type="pathway">
    <text evidence="2 8">Cofactor biosynthesis; biotin biosynthesis.</text>
</comment>